<evidence type="ECO:0000313" key="3">
    <source>
        <dbReference type="Proteomes" id="UP000631421"/>
    </source>
</evidence>
<dbReference type="EMBL" id="JACJPY010000018">
    <property type="protein sequence ID" value="MBD2150029.1"/>
    <property type="molecule type" value="Genomic_DNA"/>
</dbReference>
<keyword evidence="3" id="KW-1185">Reference proteome</keyword>
<feature type="region of interest" description="Disordered" evidence="1">
    <location>
        <begin position="40"/>
        <end position="59"/>
    </location>
</feature>
<sequence length="103" mass="11707">MNQMMTKIKFWAAIIFLTFTSGSLFGYFLEGLTRPIAKEQPKQEEAIAQPSPPPQRLHPKTKLADRKALEQELQKLNCDIGNISTQNMTEQQLKQALEACQKS</sequence>
<reference evidence="2" key="1">
    <citation type="journal article" date="2015" name="ISME J.">
        <title>Draft Genome Sequence of Streptomyces incarnatus NRRL8089, which Produces the Nucleoside Antibiotic Sinefungin.</title>
        <authorList>
            <person name="Oshima K."/>
            <person name="Hattori M."/>
            <person name="Shimizu H."/>
            <person name="Fukuda K."/>
            <person name="Nemoto M."/>
            <person name="Inagaki K."/>
            <person name="Tamura T."/>
        </authorList>
    </citation>
    <scope>NUCLEOTIDE SEQUENCE</scope>
    <source>
        <strain evidence="2">FACHB-1277</strain>
    </source>
</reference>
<proteinExistence type="predicted"/>
<accession>A0A926US12</accession>
<dbReference type="RefSeq" id="WP_190350400.1">
    <property type="nucleotide sequence ID" value="NZ_JACJPY010000018.1"/>
</dbReference>
<comment type="caution">
    <text evidence="2">The sequence shown here is derived from an EMBL/GenBank/DDBJ whole genome shotgun (WGS) entry which is preliminary data.</text>
</comment>
<name>A0A926US12_9CYAN</name>
<evidence type="ECO:0000313" key="2">
    <source>
        <dbReference type="EMBL" id="MBD2150029.1"/>
    </source>
</evidence>
<evidence type="ECO:0000256" key="1">
    <source>
        <dbReference type="SAM" id="MobiDB-lite"/>
    </source>
</evidence>
<reference evidence="2" key="2">
    <citation type="submission" date="2020-08" db="EMBL/GenBank/DDBJ databases">
        <authorList>
            <person name="Chen M."/>
            <person name="Teng W."/>
            <person name="Zhao L."/>
            <person name="Hu C."/>
            <person name="Zhou Y."/>
            <person name="Han B."/>
            <person name="Song L."/>
            <person name="Shu W."/>
        </authorList>
    </citation>
    <scope>NUCLEOTIDE SEQUENCE</scope>
    <source>
        <strain evidence="2">FACHB-1277</strain>
    </source>
</reference>
<protein>
    <submittedName>
        <fullName evidence="2">Uncharacterized protein</fullName>
    </submittedName>
</protein>
<organism evidence="2 3">
    <name type="scientific">Pseudanabaena cinerea FACHB-1277</name>
    <dbReference type="NCBI Taxonomy" id="2949581"/>
    <lineage>
        <taxon>Bacteria</taxon>
        <taxon>Bacillati</taxon>
        <taxon>Cyanobacteriota</taxon>
        <taxon>Cyanophyceae</taxon>
        <taxon>Pseudanabaenales</taxon>
        <taxon>Pseudanabaenaceae</taxon>
        <taxon>Pseudanabaena</taxon>
        <taxon>Pseudanabaena cinerea</taxon>
    </lineage>
</organism>
<dbReference type="AlphaFoldDB" id="A0A926US12"/>
<gene>
    <name evidence="2" type="ORF">H6F44_07820</name>
</gene>
<dbReference type="Proteomes" id="UP000631421">
    <property type="component" value="Unassembled WGS sequence"/>
</dbReference>